<reference evidence="4 5" key="1">
    <citation type="submission" date="2016-11" db="EMBL/GenBank/DDBJ databases">
        <authorList>
            <person name="Kadnikov V."/>
            <person name="Nazina T."/>
        </authorList>
    </citation>
    <scope>NUCLEOTIDE SEQUENCE [LARGE SCALE GENOMIC DNA]</scope>
    <source>
        <strain evidence="4 5">1017</strain>
    </source>
</reference>
<dbReference type="Pfam" id="PF03471">
    <property type="entry name" value="CorC_HlyC"/>
    <property type="match status" value="1"/>
</dbReference>
<evidence type="ECO:0000259" key="3">
    <source>
        <dbReference type="SMART" id="SM01091"/>
    </source>
</evidence>
<dbReference type="GO" id="GO:0050660">
    <property type="term" value="F:flavin adenine dinucleotide binding"/>
    <property type="evidence" value="ECO:0007669"/>
    <property type="project" value="InterPro"/>
</dbReference>
<dbReference type="PANTHER" id="PTHR22777">
    <property type="entry name" value="HEMOLYSIN-RELATED"/>
    <property type="match status" value="1"/>
</dbReference>
<dbReference type="SUPFAM" id="SSF56176">
    <property type="entry name" value="FAD-binding/transporter-associated domain-like"/>
    <property type="match status" value="1"/>
</dbReference>
<organism evidence="4 5">
    <name type="scientific">Geobacillus proteiniphilus</name>
    <dbReference type="NCBI Taxonomy" id="860353"/>
    <lineage>
        <taxon>Bacteria</taxon>
        <taxon>Bacillati</taxon>
        <taxon>Bacillota</taxon>
        <taxon>Bacilli</taxon>
        <taxon>Bacillales</taxon>
        <taxon>Anoxybacillaceae</taxon>
        <taxon>Geobacillus</taxon>
    </lineage>
</organism>
<dbReference type="InterPro" id="IPR036318">
    <property type="entry name" value="FAD-bd_PCMH-like_sf"/>
</dbReference>
<dbReference type="Gene3D" id="3.30.465.10">
    <property type="match status" value="1"/>
</dbReference>
<protein>
    <submittedName>
        <fullName evidence="4">Magnesium and cobalt efflux protein CorC</fullName>
    </submittedName>
</protein>
<keyword evidence="2" id="KW-0129">CBS domain</keyword>
<evidence type="ECO:0000256" key="2">
    <source>
        <dbReference type="ARBA" id="ARBA00023122"/>
    </source>
</evidence>
<dbReference type="Proteomes" id="UP000186030">
    <property type="component" value="Unassembled WGS sequence"/>
</dbReference>
<evidence type="ECO:0000313" key="5">
    <source>
        <dbReference type="Proteomes" id="UP000186030"/>
    </source>
</evidence>
<dbReference type="SMART" id="SM01091">
    <property type="entry name" value="CorC_HlyC"/>
    <property type="match status" value="1"/>
</dbReference>
<accession>A0A1Q5SIF1</accession>
<sequence>MRQIDEHSFEFSAELPLDEFCEVMNIDVPKSESHTLGGWIFEMFERIPAVGETLQYGPLTFTVRQVDNRRIRKVLVSLSQPLAEQAGGA</sequence>
<dbReference type="InterPro" id="IPR005170">
    <property type="entry name" value="Transptr-assoc_dom"/>
</dbReference>
<comment type="caution">
    <text evidence="4">The sequence shown here is derived from an EMBL/GenBank/DDBJ whole genome shotgun (WGS) entry which is preliminary data.</text>
</comment>
<dbReference type="PANTHER" id="PTHR22777:SF17">
    <property type="entry name" value="UPF0053 PROTEIN SLL0260"/>
    <property type="match status" value="1"/>
</dbReference>
<reference evidence="5" key="2">
    <citation type="submission" date="2017-01" db="EMBL/GenBank/DDBJ databases">
        <title>Genome sequencing and annotation of Geobacillus sp. 1017, a Hydrocarbon-Oxidizing Thermophilic Bacterium Isolated from a Heavy Oil Reservoir (China).</title>
        <authorList>
            <person name="Kadnikov V.V."/>
            <person name="Mardanov A.V."/>
            <person name="Poltaraus A.B."/>
            <person name="Sokolova D.S."/>
            <person name="Semenova E.M."/>
            <person name="Ravin N.V."/>
            <person name="Tourova T.P."/>
            <person name="Nazina T.N."/>
        </authorList>
    </citation>
    <scope>NUCLEOTIDE SEQUENCE [LARGE SCALE GENOMIC DNA]</scope>
    <source>
        <strain evidence="5">1017</strain>
    </source>
</reference>
<keyword evidence="1" id="KW-0677">Repeat</keyword>
<evidence type="ECO:0000256" key="1">
    <source>
        <dbReference type="ARBA" id="ARBA00022737"/>
    </source>
</evidence>
<feature type="domain" description="Transporter-associated" evidence="3">
    <location>
        <begin position="2"/>
        <end position="80"/>
    </location>
</feature>
<dbReference type="EMBL" id="MQMG01000088">
    <property type="protein sequence ID" value="OKO87789.1"/>
    <property type="molecule type" value="Genomic_DNA"/>
</dbReference>
<name>A0A1Q5SIF1_9BACL</name>
<dbReference type="AlphaFoldDB" id="A0A1Q5SIF1"/>
<dbReference type="GO" id="GO:0005886">
    <property type="term" value="C:plasma membrane"/>
    <property type="evidence" value="ECO:0007669"/>
    <property type="project" value="TreeGrafter"/>
</dbReference>
<evidence type="ECO:0000313" key="4">
    <source>
        <dbReference type="EMBL" id="OKO87789.1"/>
    </source>
</evidence>
<dbReference type="InterPro" id="IPR016169">
    <property type="entry name" value="FAD-bd_PCMH_sub2"/>
</dbReference>
<gene>
    <name evidence="4" type="ORF">BRO54_3772</name>
</gene>
<proteinExistence type="predicted"/>